<dbReference type="InterPro" id="IPR004358">
    <property type="entry name" value="Sig_transdc_His_kin-like_C"/>
</dbReference>
<dbReference type="SUPFAM" id="SSF52172">
    <property type="entry name" value="CheY-like"/>
    <property type="match status" value="2"/>
</dbReference>
<dbReference type="RefSeq" id="WP_284315933.1">
    <property type="nucleotide sequence ID" value="NZ_BSPC01000068.1"/>
</dbReference>
<evidence type="ECO:0000256" key="2">
    <source>
        <dbReference type="ARBA" id="ARBA00012438"/>
    </source>
</evidence>
<dbReference type="InterPro" id="IPR005467">
    <property type="entry name" value="His_kinase_dom"/>
</dbReference>
<feature type="modified residue" description="4-aspartylphosphate" evidence="4">
    <location>
        <position position="56"/>
    </location>
</feature>
<gene>
    <name evidence="8" type="ORF">GCM10007874_60160</name>
</gene>
<dbReference type="SMART" id="SM00387">
    <property type="entry name" value="HATPase_c"/>
    <property type="match status" value="1"/>
</dbReference>
<dbReference type="PANTHER" id="PTHR43065">
    <property type="entry name" value="SENSOR HISTIDINE KINASE"/>
    <property type="match status" value="1"/>
</dbReference>
<accession>A0ABQ6CRK4</accession>
<evidence type="ECO:0000313" key="8">
    <source>
        <dbReference type="EMBL" id="GLS22996.1"/>
    </source>
</evidence>
<evidence type="ECO:0000313" key="9">
    <source>
        <dbReference type="Proteomes" id="UP001156882"/>
    </source>
</evidence>
<comment type="caution">
    <text evidence="8">The sequence shown here is derived from an EMBL/GenBank/DDBJ whole genome shotgun (WGS) entry which is preliminary data.</text>
</comment>
<evidence type="ECO:0000259" key="6">
    <source>
        <dbReference type="PROSITE" id="PS50109"/>
    </source>
</evidence>
<dbReference type="EC" id="2.7.13.3" evidence="2"/>
<feature type="modified residue" description="4-aspartylphosphate" evidence="4">
    <location>
        <position position="482"/>
    </location>
</feature>
<organism evidence="8 9">
    <name type="scientific">Labrys miyagiensis</name>
    <dbReference type="NCBI Taxonomy" id="346912"/>
    <lineage>
        <taxon>Bacteria</taxon>
        <taxon>Pseudomonadati</taxon>
        <taxon>Pseudomonadota</taxon>
        <taxon>Alphaproteobacteria</taxon>
        <taxon>Hyphomicrobiales</taxon>
        <taxon>Xanthobacteraceae</taxon>
        <taxon>Labrys</taxon>
    </lineage>
</organism>
<evidence type="ECO:0000256" key="1">
    <source>
        <dbReference type="ARBA" id="ARBA00000085"/>
    </source>
</evidence>
<keyword evidence="3 4" id="KW-0597">Phosphoprotein</keyword>
<dbReference type="Gene3D" id="3.30.565.10">
    <property type="entry name" value="Histidine kinase-like ATPase, C-terminal domain"/>
    <property type="match status" value="1"/>
</dbReference>
<dbReference type="PRINTS" id="PR00344">
    <property type="entry name" value="BCTRLSENSOR"/>
</dbReference>
<protein>
    <recommendedName>
        <fullName evidence="2">histidine kinase</fullName>
        <ecNumber evidence="2">2.7.13.3</ecNumber>
    </recommendedName>
</protein>
<dbReference type="InterPro" id="IPR011006">
    <property type="entry name" value="CheY-like_superfamily"/>
</dbReference>
<evidence type="ECO:0000256" key="5">
    <source>
        <dbReference type="SAM" id="Coils"/>
    </source>
</evidence>
<sequence>MAENSETLLNVDDSEAMRYAKTRALRNAGFTVIEAANGADALKLAELHDPALLVLDVNLPDLSGIEVCRIIKQSRPSMLVLQTSASHVNPGDRILGLESGADSYLIQPAEPDELIATVRALLRLRKAEIDLRSLNETLEERIVERTRELADANDRLREQIAQRERVEVALRQSQKMDAVGQLSGGIAHDFNNMLAVVIGGLNLLKRNLARGETDVGHFIDGAMEAANRAAALTRRLLAFARQQPLEPEPVEVNVLISSMHDMLSRALGERISVQTDLAPDLWNILADRGQLENTLLNLAVNARDAMSGEGDVCISTSNAILSGMTLATADMKPGDYILITVADRGAGMTPEVASRAFDPFFTTKGVGKGTGLGLSQVFGFVTQSGGFITLDSKPGIGTSINIYLPRFDGEAVGPKLSENIDDALAVGGPHQVILVVEDEDHVRTFSVEALRELGYTVFQARSGHEALAMLRGGQTINLLFTDVVMPGMSGPELASVIRVEFPYVEVIYTTGFASGRELDAKTLSKPFSIEELAAKIRLALN</sequence>
<evidence type="ECO:0000256" key="3">
    <source>
        <dbReference type="ARBA" id="ARBA00022553"/>
    </source>
</evidence>
<dbReference type="EMBL" id="BSPC01000068">
    <property type="protein sequence ID" value="GLS22996.1"/>
    <property type="molecule type" value="Genomic_DNA"/>
</dbReference>
<comment type="catalytic activity">
    <reaction evidence="1">
        <text>ATP + protein L-histidine = ADP + protein N-phospho-L-histidine.</text>
        <dbReference type="EC" id="2.7.13.3"/>
    </reaction>
</comment>
<dbReference type="Pfam" id="PF02518">
    <property type="entry name" value="HATPase_c"/>
    <property type="match status" value="1"/>
</dbReference>
<dbReference type="InterPro" id="IPR036097">
    <property type="entry name" value="HisK_dim/P_sf"/>
</dbReference>
<feature type="domain" description="Histidine kinase" evidence="6">
    <location>
        <begin position="185"/>
        <end position="408"/>
    </location>
</feature>
<dbReference type="InterPro" id="IPR036890">
    <property type="entry name" value="HATPase_C_sf"/>
</dbReference>
<feature type="domain" description="Response regulatory" evidence="7">
    <location>
        <begin position="7"/>
        <end position="122"/>
    </location>
</feature>
<reference evidence="9" key="1">
    <citation type="journal article" date="2019" name="Int. J. Syst. Evol. Microbiol.">
        <title>The Global Catalogue of Microorganisms (GCM) 10K type strain sequencing project: providing services to taxonomists for standard genome sequencing and annotation.</title>
        <authorList>
            <consortium name="The Broad Institute Genomics Platform"/>
            <consortium name="The Broad Institute Genome Sequencing Center for Infectious Disease"/>
            <person name="Wu L."/>
            <person name="Ma J."/>
        </authorList>
    </citation>
    <scope>NUCLEOTIDE SEQUENCE [LARGE SCALE GENOMIC DNA]</scope>
    <source>
        <strain evidence="9">NBRC 101365</strain>
    </source>
</reference>
<keyword evidence="5" id="KW-0175">Coiled coil</keyword>
<name>A0ABQ6CRK4_9HYPH</name>
<dbReference type="InterPro" id="IPR003661">
    <property type="entry name" value="HisK_dim/P_dom"/>
</dbReference>
<dbReference type="InterPro" id="IPR001789">
    <property type="entry name" value="Sig_transdc_resp-reg_receiver"/>
</dbReference>
<dbReference type="PROSITE" id="PS50109">
    <property type="entry name" value="HIS_KIN"/>
    <property type="match status" value="1"/>
</dbReference>
<evidence type="ECO:0000256" key="4">
    <source>
        <dbReference type="PROSITE-ProRule" id="PRU00169"/>
    </source>
</evidence>
<dbReference type="Proteomes" id="UP001156882">
    <property type="component" value="Unassembled WGS sequence"/>
</dbReference>
<dbReference type="InterPro" id="IPR003594">
    <property type="entry name" value="HATPase_dom"/>
</dbReference>
<keyword evidence="9" id="KW-1185">Reference proteome</keyword>
<proteinExistence type="predicted"/>
<dbReference type="Pfam" id="PF00072">
    <property type="entry name" value="Response_reg"/>
    <property type="match status" value="2"/>
</dbReference>
<feature type="domain" description="Response regulatory" evidence="7">
    <location>
        <begin position="432"/>
        <end position="540"/>
    </location>
</feature>
<dbReference type="SUPFAM" id="SSF47384">
    <property type="entry name" value="Homodimeric domain of signal transducing histidine kinase"/>
    <property type="match status" value="1"/>
</dbReference>
<dbReference type="PANTHER" id="PTHR43065:SF42">
    <property type="entry name" value="TWO-COMPONENT SENSOR PPRA"/>
    <property type="match status" value="1"/>
</dbReference>
<feature type="coiled-coil region" evidence="5">
    <location>
        <begin position="124"/>
        <end position="169"/>
    </location>
</feature>
<dbReference type="Gene3D" id="3.40.50.2300">
    <property type="match status" value="2"/>
</dbReference>
<dbReference type="Gene3D" id="1.10.287.130">
    <property type="match status" value="1"/>
</dbReference>
<dbReference type="SMART" id="SM00388">
    <property type="entry name" value="HisKA"/>
    <property type="match status" value="1"/>
</dbReference>
<dbReference type="SMART" id="SM00448">
    <property type="entry name" value="REC"/>
    <property type="match status" value="2"/>
</dbReference>
<dbReference type="PROSITE" id="PS50110">
    <property type="entry name" value="RESPONSE_REGULATORY"/>
    <property type="match status" value="2"/>
</dbReference>
<evidence type="ECO:0000259" key="7">
    <source>
        <dbReference type="PROSITE" id="PS50110"/>
    </source>
</evidence>
<dbReference type="SUPFAM" id="SSF55874">
    <property type="entry name" value="ATPase domain of HSP90 chaperone/DNA topoisomerase II/histidine kinase"/>
    <property type="match status" value="1"/>
</dbReference>